<dbReference type="OrthoDB" id="6329284at2759"/>
<name>A0A8H8U8Y8_9HELO</name>
<evidence type="ECO:0000259" key="1">
    <source>
        <dbReference type="Pfam" id="PF06985"/>
    </source>
</evidence>
<reference evidence="2 3" key="1">
    <citation type="submission" date="2018-05" db="EMBL/GenBank/DDBJ databases">
        <title>Genome sequencing and assembly of the regulated plant pathogen Lachnellula willkommii and related sister species for the development of diagnostic species identification markers.</title>
        <authorList>
            <person name="Giroux E."/>
            <person name="Bilodeau G."/>
        </authorList>
    </citation>
    <scope>NUCLEOTIDE SEQUENCE [LARGE SCALE GENOMIC DNA]</scope>
    <source>
        <strain evidence="2 3">CBS 197.66</strain>
    </source>
</reference>
<sequence length="517" mass="57414">MQLNLIVPVTDGEKQVGDEEIHGRLWRMTGPHDIETPGNLEFHCVSYVWGSGIEKIGSFFDCKRDISDQTRPALAAAIKAAAAAASQDETHAPLVEVFWIDAICIPQLETPERYRTLERQVKQKSCIVMGWIYSAALSVLIVLQHPIWRIIESVSAVEKKSPRVLSYDEMQIVEKDKWISRVWTYQELVNGYPVFFTTLEPTISGHAIGSGKFFNCVGFSLDTWKRASGKGYIAVLETFHNLDTLQDTLADLQLGNYLDRTAFGILSNMALRTFVPAFAQNRLLASLGALSKDTSWGPPSTTLAELAEKLMSICESKGDFSFIYTSDVRDTSPGLGWRPSPSQLAADEPMNLVPVANWSTWGTQNGHRDLKGLWLDEMVHLKPADKIDDEVENVLQKIMYGSPALEQSEKQSDAVNDGIFPHKKSGEEELSSGLLRFLRKIGFKGHGEPQVCKQGLFFSQLGLESCEPVQIYVSSSLRWTFGSPGLATWKESGESRYCAGVFTGIPKTEVPQSVLLG</sequence>
<feature type="domain" description="Heterokaryon incompatibility" evidence="1">
    <location>
        <begin position="42"/>
        <end position="187"/>
    </location>
</feature>
<organism evidence="2 3">
    <name type="scientific">Lachnellula subtilissima</name>
    <dbReference type="NCBI Taxonomy" id="602034"/>
    <lineage>
        <taxon>Eukaryota</taxon>
        <taxon>Fungi</taxon>
        <taxon>Dikarya</taxon>
        <taxon>Ascomycota</taxon>
        <taxon>Pezizomycotina</taxon>
        <taxon>Leotiomycetes</taxon>
        <taxon>Helotiales</taxon>
        <taxon>Lachnaceae</taxon>
        <taxon>Lachnellula</taxon>
    </lineage>
</organism>
<dbReference type="InterPro" id="IPR052895">
    <property type="entry name" value="HetReg/Transcr_Mod"/>
</dbReference>
<evidence type="ECO:0000313" key="2">
    <source>
        <dbReference type="EMBL" id="TVY35796.1"/>
    </source>
</evidence>
<dbReference type="PANTHER" id="PTHR24148:SF64">
    <property type="entry name" value="HETEROKARYON INCOMPATIBILITY DOMAIN-CONTAINING PROTEIN"/>
    <property type="match status" value="1"/>
</dbReference>
<accession>A0A8H8U8Y8</accession>
<gene>
    <name evidence="2" type="ORF">LSUB1_G007973</name>
</gene>
<dbReference type="PANTHER" id="PTHR24148">
    <property type="entry name" value="ANKYRIN REPEAT DOMAIN-CONTAINING PROTEIN 39 HOMOLOG-RELATED"/>
    <property type="match status" value="1"/>
</dbReference>
<evidence type="ECO:0000313" key="3">
    <source>
        <dbReference type="Proteomes" id="UP000462212"/>
    </source>
</evidence>
<dbReference type="EMBL" id="QGMJ01000488">
    <property type="protein sequence ID" value="TVY35796.1"/>
    <property type="molecule type" value="Genomic_DNA"/>
</dbReference>
<dbReference type="InterPro" id="IPR010730">
    <property type="entry name" value="HET"/>
</dbReference>
<comment type="caution">
    <text evidence="2">The sequence shown here is derived from an EMBL/GenBank/DDBJ whole genome shotgun (WGS) entry which is preliminary data.</text>
</comment>
<proteinExistence type="predicted"/>
<keyword evidence="3" id="KW-1185">Reference proteome</keyword>
<dbReference type="Pfam" id="PF06985">
    <property type="entry name" value="HET"/>
    <property type="match status" value="1"/>
</dbReference>
<protein>
    <recommendedName>
        <fullName evidence="1">Heterokaryon incompatibility domain-containing protein</fullName>
    </recommendedName>
</protein>
<dbReference type="AlphaFoldDB" id="A0A8H8U8Y8"/>
<dbReference type="Proteomes" id="UP000462212">
    <property type="component" value="Unassembled WGS sequence"/>
</dbReference>